<evidence type="ECO:0008006" key="3">
    <source>
        <dbReference type="Google" id="ProtNLM"/>
    </source>
</evidence>
<gene>
    <name evidence="1" type="ORF">SAMN02910315_00895</name>
</gene>
<dbReference type="EMBL" id="FMXB01000005">
    <property type="protein sequence ID" value="SDA49183.1"/>
    <property type="molecule type" value="Genomic_DNA"/>
</dbReference>
<keyword evidence="2" id="KW-1185">Reference proteome</keyword>
<dbReference type="RefSeq" id="WP_149731473.1">
    <property type="nucleotide sequence ID" value="NZ_FMXB01000005.1"/>
</dbReference>
<accession>A0A1G5VTK3</accession>
<dbReference type="Proteomes" id="UP000323439">
    <property type="component" value="Unassembled WGS sequence"/>
</dbReference>
<name>A0A1G5VTK3_9EURY</name>
<protein>
    <recommendedName>
        <fullName evidence="3">HEAT repeat-containing protein</fullName>
    </recommendedName>
</protein>
<dbReference type="AlphaFoldDB" id="A0A1G5VTK3"/>
<sequence length="283" mass="32384">MNNLTVEDVKKIKNPDRLIEIAKNQDLNTKIRNQALENIEDKGIFKDLAYDEDKFLRLYVAEHIDDDEILLDLILNDSDDWVRHLAGNNFVDNCDAAKYEDVLLEFALENPAYNVSPYTKTDWTAKSACDRINDNSKLLRIIKESESEHVYSAAIHKADRESLAELLYGEKLGMKKKLVIAAEIEDDERLMELLEVPIGPTRKYVPNDGDLGDDGICGVWVVGNISPGDSIYTSIVFSYPNEEIVIQALNIIQHESYLEYIRGHHKSPKIRDLASKRLEHIKR</sequence>
<evidence type="ECO:0000313" key="2">
    <source>
        <dbReference type="Proteomes" id="UP000323439"/>
    </source>
</evidence>
<proteinExistence type="predicted"/>
<organism evidence="1 2">
    <name type="scientific">Methanobrevibacter millerae</name>
    <dbReference type="NCBI Taxonomy" id="230361"/>
    <lineage>
        <taxon>Archaea</taxon>
        <taxon>Methanobacteriati</taxon>
        <taxon>Methanobacteriota</taxon>
        <taxon>Methanomada group</taxon>
        <taxon>Methanobacteria</taxon>
        <taxon>Methanobacteriales</taxon>
        <taxon>Methanobacteriaceae</taxon>
        <taxon>Methanobrevibacter</taxon>
    </lineage>
</organism>
<reference evidence="1 2" key="1">
    <citation type="submission" date="2016-10" db="EMBL/GenBank/DDBJ databases">
        <authorList>
            <person name="Varghese N."/>
            <person name="Submissions S."/>
        </authorList>
    </citation>
    <scope>NUCLEOTIDE SEQUENCE [LARGE SCALE GENOMIC DNA]</scope>
    <source>
        <strain evidence="1 2">DSM 16643</strain>
    </source>
</reference>
<dbReference type="Gene3D" id="1.25.10.10">
    <property type="entry name" value="Leucine-rich Repeat Variant"/>
    <property type="match status" value="1"/>
</dbReference>
<evidence type="ECO:0000313" key="1">
    <source>
        <dbReference type="EMBL" id="SDA49183.1"/>
    </source>
</evidence>
<dbReference type="InterPro" id="IPR011989">
    <property type="entry name" value="ARM-like"/>
</dbReference>